<accession>A0ABU0BPX1</accession>
<dbReference type="EMBL" id="JAUSVF010000001">
    <property type="protein sequence ID" value="MDQ0319520.1"/>
    <property type="molecule type" value="Genomic_DNA"/>
</dbReference>
<reference evidence="6 7" key="1">
    <citation type="submission" date="2023-07" db="EMBL/GenBank/DDBJ databases">
        <title>Genomic Encyclopedia of Type Strains, Phase IV (KMG-IV): sequencing the most valuable type-strain genomes for metagenomic binning, comparative biology and taxonomic classification.</title>
        <authorList>
            <person name="Goeker M."/>
        </authorList>
    </citation>
    <scope>NUCLEOTIDE SEQUENCE [LARGE SCALE GENOMIC DNA]</scope>
    <source>
        <strain evidence="6 7">DSM 1112</strain>
    </source>
</reference>
<comment type="similarity">
    <text evidence="1">Belongs to the LysR transcriptional regulatory family.</text>
</comment>
<proteinExistence type="inferred from homology"/>
<evidence type="ECO:0000313" key="7">
    <source>
        <dbReference type="Proteomes" id="UP001230207"/>
    </source>
</evidence>
<evidence type="ECO:0000259" key="5">
    <source>
        <dbReference type="PROSITE" id="PS50931"/>
    </source>
</evidence>
<organism evidence="6 7">
    <name type="scientific">Pararhizobium capsulatum DSM 1112</name>
    <dbReference type="NCBI Taxonomy" id="1121113"/>
    <lineage>
        <taxon>Bacteria</taxon>
        <taxon>Pseudomonadati</taxon>
        <taxon>Pseudomonadota</taxon>
        <taxon>Alphaproteobacteria</taxon>
        <taxon>Hyphomicrobiales</taxon>
        <taxon>Rhizobiaceae</taxon>
        <taxon>Rhizobium/Agrobacterium group</taxon>
        <taxon>Pararhizobium</taxon>
    </lineage>
</organism>
<dbReference type="InterPro" id="IPR000847">
    <property type="entry name" value="LysR_HTH_N"/>
</dbReference>
<evidence type="ECO:0000256" key="4">
    <source>
        <dbReference type="ARBA" id="ARBA00023163"/>
    </source>
</evidence>
<dbReference type="SUPFAM" id="SSF53850">
    <property type="entry name" value="Periplasmic binding protein-like II"/>
    <property type="match status" value="1"/>
</dbReference>
<gene>
    <name evidence="6" type="ORF">QO002_001658</name>
</gene>
<dbReference type="Pfam" id="PF00126">
    <property type="entry name" value="HTH_1"/>
    <property type="match status" value="1"/>
</dbReference>
<evidence type="ECO:0000313" key="6">
    <source>
        <dbReference type="EMBL" id="MDQ0319520.1"/>
    </source>
</evidence>
<dbReference type="Gene3D" id="3.40.190.10">
    <property type="entry name" value="Periplasmic binding protein-like II"/>
    <property type="match status" value="2"/>
</dbReference>
<dbReference type="InterPro" id="IPR058163">
    <property type="entry name" value="LysR-type_TF_proteobact-type"/>
</dbReference>
<keyword evidence="3" id="KW-0238">DNA-binding</keyword>
<keyword evidence="7" id="KW-1185">Reference proteome</keyword>
<keyword evidence="4" id="KW-0804">Transcription</keyword>
<feature type="domain" description="HTH lysR-type" evidence="5">
    <location>
        <begin position="6"/>
        <end position="63"/>
    </location>
</feature>
<dbReference type="CDD" id="cd08432">
    <property type="entry name" value="PBP2_GcdR_TrpI_HvrB_AmpR_like"/>
    <property type="match status" value="1"/>
</dbReference>
<name>A0ABU0BPX1_9HYPH</name>
<dbReference type="Pfam" id="PF03466">
    <property type="entry name" value="LysR_substrate"/>
    <property type="match status" value="1"/>
</dbReference>
<dbReference type="PANTHER" id="PTHR30537">
    <property type="entry name" value="HTH-TYPE TRANSCRIPTIONAL REGULATOR"/>
    <property type="match status" value="1"/>
</dbReference>
<dbReference type="PRINTS" id="PR00039">
    <property type="entry name" value="HTHLYSR"/>
</dbReference>
<dbReference type="PANTHER" id="PTHR30537:SF74">
    <property type="entry name" value="HTH-TYPE TRANSCRIPTIONAL REGULATOR TRPI"/>
    <property type="match status" value="1"/>
</dbReference>
<sequence length="293" mass="32195">MKRGRLPLTALRSFEVAGRLKSFTLAAGELFISQAAVSRQVRELEALIGKPLFTRRHRGVDLTPAGETLLSVLTGSFDMIGDCLDGLRDDGTSATVAISAEPSFAACWLVPNLPAFQKENPAIDISLDADTRLIEFRQHEASLAIRHSVTATSWSRVESRYLCDVALTPVISPVLLAQRRPLQAPIDLLDYDFLHEENRDLWHQWFLKAGTSAKPERGLVYADSGMVLQAVLRGQGVALIDTLFAQDEIVAGRLIQPFAITLPYGAYWMVARSFSGLSPAARDFAEWLTAALS</sequence>
<keyword evidence="2" id="KW-0805">Transcription regulation</keyword>
<evidence type="ECO:0000256" key="2">
    <source>
        <dbReference type="ARBA" id="ARBA00023015"/>
    </source>
</evidence>
<dbReference type="InterPro" id="IPR005119">
    <property type="entry name" value="LysR_subst-bd"/>
</dbReference>
<dbReference type="InterPro" id="IPR036388">
    <property type="entry name" value="WH-like_DNA-bd_sf"/>
</dbReference>
<evidence type="ECO:0000256" key="1">
    <source>
        <dbReference type="ARBA" id="ARBA00009437"/>
    </source>
</evidence>
<evidence type="ECO:0000256" key="3">
    <source>
        <dbReference type="ARBA" id="ARBA00023125"/>
    </source>
</evidence>
<comment type="caution">
    <text evidence="6">The sequence shown here is derived from an EMBL/GenBank/DDBJ whole genome shotgun (WGS) entry which is preliminary data.</text>
</comment>
<protein>
    <submittedName>
        <fullName evidence="6">LysR family glycine cleavage system transcriptional activator</fullName>
    </submittedName>
</protein>
<dbReference type="InterPro" id="IPR036390">
    <property type="entry name" value="WH_DNA-bd_sf"/>
</dbReference>
<dbReference type="SUPFAM" id="SSF46785">
    <property type="entry name" value="Winged helix' DNA-binding domain"/>
    <property type="match status" value="1"/>
</dbReference>
<dbReference type="Gene3D" id="1.10.10.10">
    <property type="entry name" value="Winged helix-like DNA-binding domain superfamily/Winged helix DNA-binding domain"/>
    <property type="match status" value="1"/>
</dbReference>
<dbReference type="Proteomes" id="UP001230207">
    <property type="component" value="Unassembled WGS sequence"/>
</dbReference>
<dbReference type="PROSITE" id="PS50931">
    <property type="entry name" value="HTH_LYSR"/>
    <property type="match status" value="1"/>
</dbReference>
<dbReference type="RefSeq" id="WP_307228497.1">
    <property type="nucleotide sequence ID" value="NZ_JAUSVF010000001.1"/>
</dbReference>